<sequence length="694" mass="73176">MGRHNGRARKAGERVGATLAAKNKKTAPKTQAEIGANFKHTTDAGLGRNMQSVLDRNDLDELMAMADLADRDFTAERGQCIVISTGVVDPLAEARREEERAAAEARNAHRLALPRRPAWTPDMSAEQLDLQERTAFLSWRRALAHMEEEEKLLLTPFEKNLEVWRQLWRVLERSDIVVQVVDARDPLLYRSEDLEAMARELHASKSSLLLLNKADLLPPHVRTAWADYFDKAGVEYAFWSAYAVIQEQQALRSEAAALGVEPAVLKKLQALQAAEAAEAAAAYAARREAAAGAGPGPGSSGSGAAAAAAGAAVPKDPVKEDPRIKILDVDELLDLFEAKCCAAVAAAGADDPRAGDTDRKHMVGLVGYPNVGKSSTINALFGAKKTAVAPTPGKTKHFQTLHVSPDCVLCDCPGLVMPKFAKSRADMVAAGVVPIDRLTDIRQPVDVVARRCGRDQLARVYGIKLPPALKHLPPSSPPTAEQLLRAYAVLRGWTAGSGLPDETRAGRQILRDYTNGKLVYCLLPPGITPIGWVPGEAEAPNAVALAAAAAADASSEAAERAEAEAAAAAAGVAGSGQGSGQGEEGTGQEEGEGEDEGPSTSAAGGGGEKVGRAALAAAAVMAGDDLDAADLDLLEGLAAESAKEKSKRPDYKFNKKAPRTKGDRGQQRAEWQGGFDGAGLVHGKKGGLVRVGGY</sequence>
<evidence type="ECO:0000313" key="8">
    <source>
        <dbReference type="EMBL" id="KAG2433073.1"/>
    </source>
</evidence>
<dbReference type="SUPFAM" id="SSF52540">
    <property type="entry name" value="P-loop containing nucleoside triphosphate hydrolases"/>
    <property type="match status" value="1"/>
</dbReference>
<comment type="subcellular location">
    <subcellularLocation>
        <location evidence="1">Cytoplasm</location>
    </subcellularLocation>
</comment>
<evidence type="ECO:0000256" key="1">
    <source>
        <dbReference type="ARBA" id="ARBA00004496"/>
    </source>
</evidence>
<reference evidence="8" key="1">
    <citation type="journal article" date="2020" name="bioRxiv">
        <title>Comparative genomics of Chlamydomonas.</title>
        <authorList>
            <person name="Craig R.J."/>
            <person name="Hasan A.R."/>
            <person name="Ness R.W."/>
            <person name="Keightley P.D."/>
        </authorList>
    </citation>
    <scope>NUCLEOTIDE SEQUENCE</scope>
    <source>
        <strain evidence="8">CCAP 11/173</strain>
    </source>
</reference>
<organism evidence="8 9">
    <name type="scientific">Chlamydomonas schloesseri</name>
    <dbReference type="NCBI Taxonomy" id="2026947"/>
    <lineage>
        <taxon>Eukaryota</taxon>
        <taxon>Viridiplantae</taxon>
        <taxon>Chlorophyta</taxon>
        <taxon>core chlorophytes</taxon>
        <taxon>Chlorophyceae</taxon>
        <taxon>CS clade</taxon>
        <taxon>Chlamydomonadales</taxon>
        <taxon>Chlamydomonadaceae</taxon>
        <taxon>Chlamydomonas</taxon>
    </lineage>
</organism>
<feature type="region of interest" description="Disordered" evidence="6">
    <location>
        <begin position="1"/>
        <end position="29"/>
    </location>
</feature>
<keyword evidence="2" id="KW-0963">Cytoplasm</keyword>
<dbReference type="InterPro" id="IPR030378">
    <property type="entry name" value="G_CP_dom"/>
</dbReference>
<evidence type="ECO:0000256" key="6">
    <source>
        <dbReference type="SAM" id="MobiDB-lite"/>
    </source>
</evidence>
<evidence type="ECO:0000256" key="3">
    <source>
        <dbReference type="ARBA" id="ARBA00022741"/>
    </source>
</evidence>
<feature type="compositionally biased region" description="Acidic residues" evidence="6">
    <location>
        <begin position="586"/>
        <end position="597"/>
    </location>
</feature>
<dbReference type="EMBL" id="JAEHOD010000064">
    <property type="protein sequence ID" value="KAG2433073.1"/>
    <property type="molecule type" value="Genomic_DNA"/>
</dbReference>
<dbReference type="OrthoDB" id="61815at2759"/>
<dbReference type="AlphaFoldDB" id="A0A835STZ7"/>
<keyword evidence="3" id="KW-0547">Nucleotide-binding</keyword>
<dbReference type="GO" id="GO:0003924">
    <property type="term" value="F:GTPase activity"/>
    <property type="evidence" value="ECO:0007669"/>
    <property type="project" value="InterPro"/>
</dbReference>
<feature type="compositionally biased region" description="Basic and acidic residues" evidence="6">
    <location>
        <begin position="641"/>
        <end position="653"/>
    </location>
</feature>
<dbReference type="PANTHER" id="PTHR45709:SF2">
    <property type="entry name" value="LARGE SUBUNIT GTPASE 1 HOMOLOG"/>
    <property type="match status" value="1"/>
</dbReference>
<evidence type="ECO:0000256" key="5">
    <source>
        <dbReference type="ARBA" id="ARBA00023134"/>
    </source>
</evidence>
<name>A0A835STZ7_9CHLO</name>
<dbReference type="PANTHER" id="PTHR45709">
    <property type="entry name" value="LARGE SUBUNIT GTPASE 1 HOMOLOG-RELATED"/>
    <property type="match status" value="1"/>
</dbReference>
<accession>A0A835STZ7</accession>
<dbReference type="InterPro" id="IPR043358">
    <property type="entry name" value="GNL1-like"/>
</dbReference>
<keyword evidence="4" id="KW-0378">Hydrolase</keyword>
<comment type="caution">
    <text evidence="8">The sequence shown here is derived from an EMBL/GenBank/DDBJ whole genome shotgun (WGS) entry which is preliminary data.</text>
</comment>
<dbReference type="InterPro" id="IPR027417">
    <property type="entry name" value="P-loop_NTPase"/>
</dbReference>
<dbReference type="GO" id="GO:0005525">
    <property type="term" value="F:GTP binding"/>
    <property type="evidence" value="ECO:0007669"/>
    <property type="project" value="UniProtKB-KW"/>
</dbReference>
<keyword evidence="9" id="KW-1185">Reference proteome</keyword>
<evidence type="ECO:0000313" key="9">
    <source>
        <dbReference type="Proteomes" id="UP000613740"/>
    </source>
</evidence>
<dbReference type="GO" id="GO:0005829">
    <property type="term" value="C:cytosol"/>
    <property type="evidence" value="ECO:0007669"/>
    <property type="project" value="TreeGrafter"/>
</dbReference>
<dbReference type="Gene3D" id="3.40.50.300">
    <property type="entry name" value="P-loop containing nucleotide triphosphate hydrolases"/>
    <property type="match status" value="1"/>
</dbReference>
<dbReference type="PROSITE" id="PS51721">
    <property type="entry name" value="G_CP"/>
    <property type="match status" value="1"/>
</dbReference>
<feature type="compositionally biased region" description="Gly residues" evidence="6">
    <location>
        <begin position="573"/>
        <end position="585"/>
    </location>
</feature>
<protein>
    <recommendedName>
        <fullName evidence="7">CP-type G domain-containing protein</fullName>
    </recommendedName>
</protein>
<proteinExistence type="predicted"/>
<feature type="domain" description="CP-type G" evidence="7">
    <location>
        <begin position="164"/>
        <end position="418"/>
    </location>
</feature>
<feature type="region of interest" description="Disordered" evidence="6">
    <location>
        <begin position="639"/>
        <end position="679"/>
    </location>
</feature>
<keyword evidence="5" id="KW-0342">GTP-binding</keyword>
<dbReference type="InterPro" id="IPR006073">
    <property type="entry name" value="GTP-bd"/>
</dbReference>
<evidence type="ECO:0000259" key="7">
    <source>
        <dbReference type="PROSITE" id="PS51721"/>
    </source>
</evidence>
<dbReference type="Proteomes" id="UP000613740">
    <property type="component" value="Unassembled WGS sequence"/>
</dbReference>
<dbReference type="Pfam" id="PF01926">
    <property type="entry name" value="MMR_HSR1"/>
    <property type="match status" value="1"/>
</dbReference>
<feature type="region of interest" description="Disordered" evidence="6">
    <location>
        <begin position="568"/>
        <end position="608"/>
    </location>
</feature>
<evidence type="ECO:0000256" key="4">
    <source>
        <dbReference type="ARBA" id="ARBA00022801"/>
    </source>
</evidence>
<evidence type="ECO:0000256" key="2">
    <source>
        <dbReference type="ARBA" id="ARBA00022490"/>
    </source>
</evidence>
<gene>
    <name evidence="8" type="ORF">HYH02_012777</name>
</gene>